<evidence type="ECO:0000256" key="1">
    <source>
        <dbReference type="ARBA" id="ARBA00004123"/>
    </source>
</evidence>
<keyword evidence="2" id="KW-0479">Metal-binding</keyword>
<feature type="domain" description="C2H2-type" evidence="10">
    <location>
        <begin position="312"/>
        <end position="339"/>
    </location>
</feature>
<name>A0A3M7CAV6_HORWE</name>
<evidence type="ECO:0000259" key="10">
    <source>
        <dbReference type="PROSITE" id="PS50157"/>
    </source>
</evidence>
<comment type="caution">
    <text evidence="11">The sequence shown here is derived from an EMBL/GenBank/DDBJ whole genome shotgun (WGS) entry which is preliminary data.</text>
</comment>
<evidence type="ECO:0000256" key="6">
    <source>
        <dbReference type="ARBA" id="ARBA00023163"/>
    </source>
</evidence>
<dbReference type="PROSITE" id="PS50157">
    <property type="entry name" value="ZINC_FINGER_C2H2_2"/>
    <property type="match status" value="2"/>
</dbReference>
<keyword evidence="3 8" id="KW-0863">Zinc-finger</keyword>
<dbReference type="InterPro" id="IPR013087">
    <property type="entry name" value="Znf_C2H2_type"/>
</dbReference>
<dbReference type="Gene3D" id="3.30.160.60">
    <property type="entry name" value="Classic Zinc Finger"/>
    <property type="match status" value="2"/>
</dbReference>
<dbReference type="PANTHER" id="PTHR46179">
    <property type="entry name" value="ZINC FINGER PROTEIN"/>
    <property type="match status" value="1"/>
</dbReference>
<dbReference type="AlphaFoldDB" id="A0A3M7CAV6"/>
<gene>
    <name evidence="11" type="ORF">D0865_07854</name>
</gene>
<evidence type="ECO:0000256" key="2">
    <source>
        <dbReference type="ARBA" id="ARBA00022723"/>
    </source>
</evidence>
<evidence type="ECO:0000313" key="11">
    <source>
        <dbReference type="EMBL" id="RMY48836.1"/>
    </source>
</evidence>
<protein>
    <recommendedName>
        <fullName evidence="10">C2H2-type domain-containing protein</fullName>
    </recommendedName>
</protein>
<dbReference type="EMBL" id="QWIN01000636">
    <property type="protein sequence ID" value="RMY48836.1"/>
    <property type="molecule type" value="Genomic_DNA"/>
</dbReference>
<keyword evidence="7" id="KW-0539">Nucleus</keyword>
<dbReference type="GO" id="GO:0005634">
    <property type="term" value="C:nucleus"/>
    <property type="evidence" value="ECO:0007669"/>
    <property type="project" value="UniProtKB-SubCell"/>
</dbReference>
<dbReference type="SMART" id="SM00355">
    <property type="entry name" value="ZnF_C2H2"/>
    <property type="match status" value="3"/>
</dbReference>
<dbReference type="Proteomes" id="UP000270230">
    <property type="component" value="Unassembled WGS sequence"/>
</dbReference>
<sequence length="387" mass="43687">MSSPWTAFFGEATYDAGAWNDLPLGDEQYQEFYQEIMVGLNKTRSSDANLRAKTSDVALNPSSSPTYPREIASLAQPLDMYPPQTNLGCNLNNMLQDVEERRDLAIRGPPQMERHCLSEHSAASITAGARTLQEPDNALRLPLERPRVPVLLPSTQNLENDTGVRFERTYAQALRDPCPAEVNGQPAMIPHIARPSQYAAHTPPVNAHYGPTVPAASPLRVSALQREHPQPNLPKLHLNTTNLLELPITPHSSGSGTSSPISVSSSRSARRTPDQMRAWPAPFRCDNEGCGFGFETMQDLRHHQRVHKPRRFICETCNKAFHYFKDLRRHWKTHNKDPKQKLYCPFTTCKHHRQGFNRDDHLKRHMEKQHQHVDPAMQQSSGALTPV</sequence>
<dbReference type="Pfam" id="PF00096">
    <property type="entry name" value="zf-C2H2"/>
    <property type="match status" value="2"/>
</dbReference>
<evidence type="ECO:0000256" key="9">
    <source>
        <dbReference type="SAM" id="MobiDB-lite"/>
    </source>
</evidence>
<reference evidence="11 12" key="1">
    <citation type="journal article" date="2018" name="BMC Genomics">
        <title>Genomic evidence for intraspecific hybridization in a clonal and extremely halotolerant yeast.</title>
        <authorList>
            <person name="Gostincar C."/>
            <person name="Stajich J.E."/>
            <person name="Zupancic J."/>
            <person name="Zalar P."/>
            <person name="Gunde-Cimerman N."/>
        </authorList>
    </citation>
    <scope>NUCLEOTIDE SEQUENCE [LARGE SCALE GENOMIC DNA]</scope>
    <source>
        <strain evidence="11 12">EXF-151</strain>
    </source>
</reference>
<feature type="region of interest" description="Disordered" evidence="9">
    <location>
        <begin position="246"/>
        <end position="275"/>
    </location>
</feature>
<feature type="region of interest" description="Disordered" evidence="9">
    <location>
        <begin position="365"/>
        <end position="387"/>
    </location>
</feature>
<dbReference type="InterPro" id="IPR051061">
    <property type="entry name" value="Zinc_finger_trans_reg"/>
</dbReference>
<evidence type="ECO:0000256" key="4">
    <source>
        <dbReference type="ARBA" id="ARBA00022833"/>
    </source>
</evidence>
<dbReference type="VEuPathDB" id="FungiDB:BTJ68_02175"/>
<evidence type="ECO:0000313" key="12">
    <source>
        <dbReference type="Proteomes" id="UP000270230"/>
    </source>
</evidence>
<dbReference type="PROSITE" id="PS00028">
    <property type="entry name" value="ZINC_FINGER_C2H2_1"/>
    <property type="match status" value="2"/>
</dbReference>
<proteinExistence type="predicted"/>
<feature type="compositionally biased region" description="Low complexity" evidence="9">
    <location>
        <begin position="252"/>
        <end position="267"/>
    </location>
</feature>
<feature type="compositionally biased region" description="Polar residues" evidence="9">
    <location>
        <begin position="377"/>
        <end position="387"/>
    </location>
</feature>
<dbReference type="GO" id="GO:0008270">
    <property type="term" value="F:zinc ion binding"/>
    <property type="evidence" value="ECO:0007669"/>
    <property type="project" value="UniProtKB-KW"/>
</dbReference>
<keyword evidence="5" id="KW-0805">Transcription regulation</keyword>
<evidence type="ECO:0000256" key="5">
    <source>
        <dbReference type="ARBA" id="ARBA00023015"/>
    </source>
</evidence>
<evidence type="ECO:0000256" key="3">
    <source>
        <dbReference type="ARBA" id="ARBA00022771"/>
    </source>
</evidence>
<organism evidence="11 12">
    <name type="scientific">Hortaea werneckii</name>
    <name type="common">Black yeast</name>
    <name type="synonym">Cladosporium werneckii</name>
    <dbReference type="NCBI Taxonomy" id="91943"/>
    <lineage>
        <taxon>Eukaryota</taxon>
        <taxon>Fungi</taxon>
        <taxon>Dikarya</taxon>
        <taxon>Ascomycota</taxon>
        <taxon>Pezizomycotina</taxon>
        <taxon>Dothideomycetes</taxon>
        <taxon>Dothideomycetidae</taxon>
        <taxon>Mycosphaerellales</taxon>
        <taxon>Teratosphaeriaceae</taxon>
        <taxon>Hortaea</taxon>
    </lineage>
</organism>
<evidence type="ECO:0000256" key="7">
    <source>
        <dbReference type="ARBA" id="ARBA00023242"/>
    </source>
</evidence>
<feature type="domain" description="C2H2-type" evidence="10">
    <location>
        <begin position="283"/>
        <end position="312"/>
    </location>
</feature>
<dbReference type="SUPFAM" id="SSF57667">
    <property type="entry name" value="beta-beta-alpha zinc fingers"/>
    <property type="match status" value="1"/>
</dbReference>
<dbReference type="OrthoDB" id="8117402at2759"/>
<dbReference type="PANTHER" id="PTHR46179:SF13">
    <property type="entry name" value="C2H2-TYPE DOMAIN-CONTAINING PROTEIN"/>
    <property type="match status" value="1"/>
</dbReference>
<keyword evidence="4" id="KW-0862">Zinc</keyword>
<keyword evidence="6" id="KW-0804">Transcription</keyword>
<comment type="subcellular location">
    <subcellularLocation>
        <location evidence="1">Nucleus</location>
    </subcellularLocation>
</comment>
<dbReference type="GO" id="GO:0006357">
    <property type="term" value="P:regulation of transcription by RNA polymerase II"/>
    <property type="evidence" value="ECO:0007669"/>
    <property type="project" value="TreeGrafter"/>
</dbReference>
<accession>A0A3M7CAV6</accession>
<dbReference type="InterPro" id="IPR036236">
    <property type="entry name" value="Znf_C2H2_sf"/>
</dbReference>
<evidence type="ECO:0000256" key="8">
    <source>
        <dbReference type="PROSITE-ProRule" id="PRU00042"/>
    </source>
</evidence>